<protein>
    <recommendedName>
        <fullName evidence="3">Phage tail tube protein</fullName>
    </recommendedName>
</protein>
<dbReference type="InterPro" id="IPR019596">
    <property type="entry name" value="Phage_Mu_GpM_tail_tub"/>
</dbReference>
<dbReference type="Pfam" id="PF10618">
    <property type="entry name" value="Tail_tube"/>
    <property type="match status" value="1"/>
</dbReference>
<name>A0A024E9Q0_9PSED</name>
<dbReference type="HOGENOM" id="CLU_138559_1_0_6"/>
<organism evidence="1 2">
    <name type="scientific">Pseudomonas mandelii JR-1</name>
    <dbReference type="NCBI Taxonomy" id="1147786"/>
    <lineage>
        <taxon>Bacteria</taxon>
        <taxon>Pseudomonadati</taxon>
        <taxon>Pseudomonadota</taxon>
        <taxon>Gammaproteobacteria</taxon>
        <taxon>Pseudomonadales</taxon>
        <taxon>Pseudomonadaceae</taxon>
        <taxon>Pseudomonas</taxon>
    </lineage>
</organism>
<dbReference type="OrthoDB" id="8688567at2"/>
<dbReference type="EMBL" id="CP005960">
    <property type="protein sequence ID" value="AHZ69336.1"/>
    <property type="molecule type" value="Genomic_DNA"/>
</dbReference>
<proteinExistence type="predicted"/>
<dbReference type="KEGG" id="pman:OU5_2257"/>
<evidence type="ECO:0008006" key="3">
    <source>
        <dbReference type="Google" id="ProtNLM"/>
    </source>
</evidence>
<sequence length="115" mass="12278">MGQLIAGTCYVKVDGAQLTINGGCEAPLMAVKRETVVPGFYKETDIAPSFKVTALHTADFPLKQLIAGSDMTVTCEFSNGKVYVLAGAYLVEEPASKGDDATIELKFEGIKGTWQ</sequence>
<evidence type="ECO:0000313" key="2">
    <source>
        <dbReference type="Proteomes" id="UP000026913"/>
    </source>
</evidence>
<reference evidence="1 2" key="1">
    <citation type="journal article" date="2012" name="J. Bacteriol.">
        <title>Genome sequence of cold-adapted Pseudomonas mandelii strain JR-1.</title>
        <authorList>
            <person name="Jang S.H."/>
            <person name="Kim J."/>
            <person name="Kim J."/>
            <person name="Hong S."/>
            <person name="Lee C."/>
        </authorList>
    </citation>
    <scope>NUCLEOTIDE SEQUENCE [LARGE SCALE GENOMIC DNA]</scope>
    <source>
        <strain evidence="1 2">JR-1</strain>
    </source>
</reference>
<evidence type="ECO:0000313" key="1">
    <source>
        <dbReference type="EMBL" id="AHZ69336.1"/>
    </source>
</evidence>
<accession>A0A024E9Q0</accession>
<dbReference type="AlphaFoldDB" id="A0A024E9Q0"/>
<dbReference type="RefSeq" id="WP_010462754.1">
    <property type="nucleotide sequence ID" value="NZ_CP005960.1"/>
</dbReference>
<dbReference type="Proteomes" id="UP000026913">
    <property type="component" value="Chromosome"/>
</dbReference>
<gene>
    <name evidence="1" type="ORF">OU5_2257</name>
</gene>